<evidence type="ECO:0000313" key="1">
    <source>
        <dbReference type="EMBL" id="QDH90419.1"/>
    </source>
</evidence>
<sequence>MPKRSLTAYPVFAGNYHNLYDNTIEPRTAYVYAESAELDGPGHFGYPNFPPNSNVGGAFFLRKATSQCEGADVGTICGSGAYSKHQYTGKVYSEWVGGGTPSAYWPPNLDGSAWGATAYNRMKPTKPIFSGGNAIWEFREVPGQLQQRLANSGLKNIANYWLALEFGWKPLLNDIVDMLQFHAKAQKRLDWLLRHNGKPVRRRVSLVDDTSNPVITSNIYGSTQPGFVNQFYLETPTWQRTETISDKIWASARFRYWLPEGPRNVDMDARLYGLYLSPQFCWNALPWTWLADWFTNAGTVLQNLDVGVADRLAADYMYVMRTKLYTLQHTNNIKLQTLDGRPVPVSVTSLQQSAISTRLAGDPFGFSSNPNNLTATQLSILGALGLSRLR</sequence>
<proteinExistence type="predicted"/>
<gene>
    <name evidence="1" type="ORF">H3BulkLitter16969_000001</name>
</gene>
<reference evidence="1" key="1">
    <citation type="submission" date="2019-05" db="EMBL/GenBank/DDBJ databases">
        <title>Metatranscriptomic reconstruction reveals RNA viruses with the potential to shape carbon cycling in soil.</title>
        <authorList>
            <person name="Starr E.P."/>
            <person name="Nuccio E."/>
            <person name="Pett-Ridge J."/>
            <person name="Banfield J.F."/>
            <person name="Firestone M.K."/>
        </authorList>
    </citation>
    <scope>NUCLEOTIDE SEQUENCE</scope>
    <source>
        <strain evidence="1">H3_Bulk_Litter_16_969</strain>
    </source>
</reference>
<name>A0A514D9Y0_9VIRU</name>
<dbReference type="EMBL" id="MN035520">
    <property type="protein sequence ID" value="QDH90419.1"/>
    <property type="molecule type" value="Genomic_RNA"/>
</dbReference>
<protein>
    <recommendedName>
        <fullName evidence="2">Maturation</fullName>
    </recommendedName>
</protein>
<evidence type="ECO:0008006" key="2">
    <source>
        <dbReference type="Google" id="ProtNLM"/>
    </source>
</evidence>
<organism evidence="1">
    <name type="scientific">Leviviridae sp</name>
    <dbReference type="NCBI Taxonomy" id="2027243"/>
    <lineage>
        <taxon>Viruses</taxon>
        <taxon>Riboviria</taxon>
        <taxon>Orthornavirae</taxon>
        <taxon>Lenarviricota</taxon>
        <taxon>Leviviricetes</taxon>
        <taxon>Norzivirales</taxon>
        <taxon>Fiersviridae</taxon>
    </lineage>
</organism>
<accession>A0A514D9Y0</accession>